<evidence type="ECO:0000313" key="5">
    <source>
        <dbReference type="EMBL" id="MFD1485285.1"/>
    </source>
</evidence>
<dbReference type="SUPFAM" id="SSF53623">
    <property type="entry name" value="MurD-like peptide ligases, catalytic domain"/>
    <property type="match status" value="1"/>
</dbReference>
<feature type="binding site" evidence="2">
    <location>
        <position position="221"/>
    </location>
    <ligand>
        <name>Zn(2+)</name>
        <dbReference type="ChEBI" id="CHEBI:29105"/>
    </ligand>
</feature>
<keyword evidence="2" id="KW-0479">Metal-binding</keyword>
<dbReference type="RefSeq" id="WP_191988001.1">
    <property type="nucleotide sequence ID" value="NZ_JBHTON010000026.1"/>
</dbReference>
<gene>
    <name evidence="2" type="primary">murT</name>
    <name evidence="5" type="ORF">ACFQ5J_08595</name>
</gene>
<comment type="catalytic activity">
    <reaction evidence="2">
        <text>beta-D-GlcNAc-(1-&gt;4)-Mur2Ac(oyl-L-Ala-gamma-D-Glu-L-Lys-D-Ala-D-Ala)-di-trans,octa-cis-undecaprenyl diphosphate + ATP = beta-D-GlcNAc-(1-&gt;4)-Mur2Ac(oyl-L-Ala-gamma-D-O-P-Glu-L-Lys-D-Ala-D-Ala)-di-trans,octa-cis-undecaprenyl diphosphate + ADP</text>
        <dbReference type="Rhea" id="RHEA:59488"/>
        <dbReference type="ChEBI" id="CHEBI:30616"/>
        <dbReference type="ChEBI" id="CHEBI:60033"/>
        <dbReference type="ChEBI" id="CHEBI:143132"/>
        <dbReference type="ChEBI" id="CHEBI:456216"/>
    </reaction>
</comment>
<dbReference type="EC" id="6.3.5.13" evidence="2"/>
<dbReference type="InterPro" id="IPR013564">
    <property type="entry name" value="MurT_C"/>
</dbReference>
<dbReference type="EMBL" id="JBHTON010000026">
    <property type="protein sequence ID" value="MFD1485285.1"/>
    <property type="molecule type" value="Genomic_DNA"/>
</dbReference>
<sequence>MIAGRFSYWFLHTFMKGGSSLPGKIAARIDPDVLRALGQDYDVVIVTGTNGKTLTTNLITKVLRQQYPDVLTNPTGSNMMQGIITAFLAHGQHGQRRLAVLEVDEANVAPVSRYLQPKAYVLTNIFRDQMDRYGEFYTTYEKILAGIRQHPTATVIANGDAPIFSSRELDNPWRYYGFALASQQNTDIVAPPNTDGVLCPVCEHILHYHGITYSNLGHFFCPHCGFSRPALAHAVTGIDALTPTSSKFAIDDHDFSLAIGGTYNVYNALAAYTVGREFGITPEQIAQAFAYDEKVFGRQEEIMIDGKQTTLILVKNPVGLNEVLAMIQRQSGHFGFGILLNANYADGTDTSWIWDGNFEALVATGQATTFMVGGERCQDIAFRMQVAGVPEADLIQKPDLNDVIAAIKAMPEDHVYLLATYTAVLQLRKKLSEGGYIKAGF</sequence>
<keyword evidence="2" id="KW-0133">Cell shape</keyword>
<comment type="subunit">
    <text evidence="2">Forms a heterodimer with GatD.</text>
</comment>
<feature type="binding site" evidence="2">
    <location>
        <position position="199"/>
    </location>
    <ligand>
        <name>Zn(2+)</name>
        <dbReference type="ChEBI" id="CHEBI:29105"/>
    </ligand>
</feature>
<evidence type="ECO:0000259" key="3">
    <source>
        <dbReference type="Pfam" id="PF08245"/>
    </source>
</evidence>
<dbReference type="HAMAP" id="MF_02214">
    <property type="entry name" value="Lipid_II_synth_MurT"/>
    <property type="match status" value="1"/>
</dbReference>
<feature type="active site" evidence="2">
    <location>
        <position position="349"/>
    </location>
</feature>
<dbReference type="Gene3D" id="3.40.1190.10">
    <property type="entry name" value="Mur-like, catalytic domain"/>
    <property type="match status" value="1"/>
</dbReference>
<accession>A0ABW4E5V5</accession>
<feature type="domain" description="Lipid II isoglutaminyl synthase (glutamine-hydrolyzing) subunit MurT C-terminal" evidence="4">
    <location>
        <begin position="313"/>
        <end position="423"/>
    </location>
</feature>
<dbReference type="PANTHER" id="PTHR23135:SF7">
    <property type="entry name" value="LIPID II ISOGLUTAMINYL SYNTHASE (GLUTAMINE-HYDROLYZING) SUBUNIT MURT"/>
    <property type="match status" value="1"/>
</dbReference>
<comment type="function">
    <text evidence="2">The lipid II isoglutaminyl synthase complex catalyzes the formation of alpha-D-isoglutamine in the cell wall lipid II stem peptide. The MurT subunit catalyzes the ATP-dependent amidation of D-glutamate residue of lipid II, converting it to an isoglutamine residue.</text>
</comment>
<dbReference type="InterPro" id="IPR013221">
    <property type="entry name" value="Mur_ligase_cen"/>
</dbReference>
<name>A0ABW4E5V5_9LACO</name>
<keyword evidence="6" id="KW-1185">Reference proteome</keyword>
<dbReference type="Pfam" id="PF08245">
    <property type="entry name" value="Mur_ligase_M"/>
    <property type="match status" value="1"/>
</dbReference>
<evidence type="ECO:0000313" key="6">
    <source>
        <dbReference type="Proteomes" id="UP001597252"/>
    </source>
</evidence>
<dbReference type="GO" id="GO:0016874">
    <property type="term" value="F:ligase activity"/>
    <property type="evidence" value="ECO:0007669"/>
    <property type="project" value="UniProtKB-KW"/>
</dbReference>
<dbReference type="InterPro" id="IPR043703">
    <property type="entry name" value="Lipid_II_synth_MurT"/>
</dbReference>
<comment type="catalytic activity">
    <reaction evidence="2">
        <text>beta-D-GlcNAc-(1-&gt;4)-Mur2Ac(oyl-L-Ala-gamma-D-O-P-Glu-L-Lys-D-Ala-D-Ala)-di-trans,octa-cis-undecaprenyl diphosphate + NH4(+) = beta-D-GlcNAc-(1-&gt;4)-Mur2Ac(oyl-L-Ala-D-isoglutaminyl-L-Lys-D-Ala-D-Ala)-di-trans,octa-cis-undecaprenyl diphosphate + phosphate + H(+)</text>
        <dbReference type="Rhea" id="RHEA:57932"/>
        <dbReference type="ChEBI" id="CHEBI:15378"/>
        <dbReference type="ChEBI" id="CHEBI:28938"/>
        <dbReference type="ChEBI" id="CHEBI:43474"/>
        <dbReference type="ChEBI" id="CHEBI:62233"/>
        <dbReference type="ChEBI" id="CHEBI:143132"/>
    </reaction>
</comment>
<keyword evidence="2" id="KW-0961">Cell wall biogenesis/degradation</keyword>
<dbReference type="InterPro" id="IPR036565">
    <property type="entry name" value="Mur-like_cat_sf"/>
</dbReference>
<keyword evidence="2" id="KW-0862">Zinc</keyword>
<comment type="similarity">
    <text evidence="2">Belongs to the MurCDEF family. MurT subfamily.</text>
</comment>
<proteinExistence type="inferred from homology"/>
<comment type="caution">
    <text evidence="5">The sequence shown here is derived from an EMBL/GenBank/DDBJ whole genome shotgun (WGS) entry which is preliminary data.</text>
</comment>
<evidence type="ECO:0000259" key="4">
    <source>
        <dbReference type="Pfam" id="PF08353"/>
    </source>
</evidence>
<feature type="domain" description="Mur ligase central" evidence="3">
    <location>
        <begin position="46"/>
        <end position="165"/>
    </location>
</feature>
<keyword evidence="2" id="KW-0067">ATP-binding</keyword>
<comment type="pathway">
    <text evidence="1 2">Cell wall biogenesis; peptidoglycan biosynthesis.</text>
</comment>
<evidence type="ECO:0000256" key="1">
    <source>
        <dbReference type="ARBA" id="ARBA00004752"/>
    </source>
</evidence>
<keyword evidence="2 5" id="KW-0436">Ligase</keyword>
<organism evidence="5 6">
    <name type="scientific">Lacticaseibacillus baoqingensis</name>
    <dbReference type="NCBI Taxonomy" id="2486013"/>
    <lineage>
        <taxon>Bacteria</taxon>
        <taxon>Bacillati</taxon>
        <taxon>Bacillota</taxon>
        <taxon>Bacilli</taxon>
        <taxon>Lactobacillales</taxon>
        <taxon>Lactobacillaceae</taxon>
        <taxon>Lacticaseibacillus</taxon>
    </lineage>
</organism>
<feature type="binding site" evidence="2">
    <location>
        <position position="224"/>
    </location>
    <ligand>
        <name>Zn(2+)</name>
        <dbReference type="ChEBI" id="CHEBI:29105"/>
    </ligand>
</feature>
<comment type="catalytic activity">
    <reaction evidence="2">
        <text>beta-D-GlcNAc-(1-&gt;4)-Mur2Ac(oyl-L-Ala-gamma-D-Glu-L-Lys-D-Ala-D-Ala)-di-trans,octa-cis-undecaprenyl diphosphate + L-glutamine + ATP + H2O = beta-D-GlcNAc-(1-&gt;4)-Mur2Ac(oyl-L-Ala-D-isoglutaminyl-L-Lys-D-Ala-D-Ala)-di-trans,octa-cis-undecaprenyl diphosphate + L-glutamate + ADP + phosphate + H(+)</text>
        <dbReference type="Rhea" id="RHEA:57928"/>
        <dbReference type="ChEBI" id="CHEBI:15377"/>
        <dbReference type="ChEBI" id="CHEBI:15378"/>
        <dbReference type="ChEBI" id="CHEBI:29985"/>
        <dbReference type="ChEBI" id="CHEBI:30616"/>
        <dbReference type="ChEBI" id="CHEBI:43474"/>
        <dbReference type="ChEBI" id="CHEBI:58359"/>
        <dbReference type="ChEBI" id="CHEBI:60033"/>
        <dbReference type="ChEBI" id="CHEBI:62233"/>
        <dbReference type="ChEBI" id="CHEBI:456216"/>
        <dbReference type="EC" id="6.3.5.13"/>
    </reaction>
</comment>
<dbReference type="Pfam" id="PF08353">
    <property type="entry name" value="MurT_C"/>
    <property type="match status" value="1"/>
</dbReference>
<reference evidence="6" key="1">
    <citation type="journal article" date="2019" name="Int. J. Syst. Evol. Microbiol.">
        <title>The Global Catalogue of Microorganisms (GCM) 10K type strain sequencing project: providing services to taxonomists for standard genome sequencing and annotation.</title>
        <authorList>
            <consortium name="The Broad Institute Genomics Platform"/>
            <consortium name="The Broad Institute Genome Sequencing Center for Infectious Disease"/>
            <person name="Wu L."/>
            <person name="Ma J."/>
        </authorList>
    </citation>
    <scope>NUCLEOTIDE SEQUENCE [LARGE SCALE GENOMIC DNA]</scope>
    <source>
        <strain evidence="6">CCM 8903</strain>
    </source>
</reference>
<keyword evidence="2" id="KW-0573">Peptidoglycan synthesis</keyword>
<feature type="binding site" evidence="2">
    <location>
        <position position="202"/>
    </location>
    <ligand>
        <name>Zn(2+)</name>
        <dbReference type="ChEBI" id="CHEBI:29105"/>
    </ligand>
</feature>
<keyword evidence="2" id="KW-0547">Nucleotide-binding</keyword>
<protein>
    <recommendedName>
        <fullName evidence="2">Lipid II isoglutaminyl synthase (glutamine-hydrolyzing) subunit MurT</fullName>
        <ecNumber evidence="2">6.3.5.13</ecNumber>
    </recommendedName>
</protein>
<dbReference type="Proteomes" id="UP001597252">
    <property type="component" value="Unassembled WGS sequence"/>
</dbReference>
<dbReference type="PANTHER" id="PTHR23135">
    <property type="entry name" value="MUR LIGASE FAMILY MEMBER"/>
    <property type="match status" value="1"/>
</dbReference>
<evidence type="ECO:0000256" key="2">
    <source>
        <dbReference type="HAMAP-Rule" id="MF_02214"/>
    </source>
</evidence>